<evidence type="ECO:0000313" key="9">
    <source>
        <dbReference type="EMBL" id="AKQ05032.1"/>
    </source>
</evidence>
<organism evidence="9">
    <name type="scientific">uncultured actinobacterium Rifle_16ft_4_minimus_9892</name>
    <dbReference type="NCBI Taxonomy" id="1665150"/>
    <lineage>
        <taxon>Bacteria</taxon>
        <taxon>Bacillati</taxon>
        <taxon>Actinomycetota</taxon>
        <taxon>Actinomycetes</taxon>
        <taxon>marine Actinobacteria clade</taxon>
        <taxon>environmental samples</taxon>
    </lineage>
</organism>
<dbReference type="AlphaFoldDB" id="A0A0H4TEI3"/>
<name>A0A0H4TEI3_9ACTN</name>
<evidence type="ECO:0000259" key="7">
    <source>
        <dbReference type="Pfam" id="PF00467"/>
    </source>
</evidence>
<feature type="domain" description="KOW" evidence="7">
    <location>
        <begin position="6"/>
        <end position="36"/>
    </location>
</feature>
<dbReference type="PANTHER" id="PTHR12903">
    <property type="entry name" value="MITOCHONDRIAL RIBOSOMAL PROTEIN L24"/>
    <property type="match status" value="1"/>
</dbReference>
<gene>
    <name evidence="5" type="primary">rplX</name>
</gene>
<dbReference type="NCBIfam" id="TIGR01079">
    <property type="entry name" value="rplX_bact"/>
    <property type="match status" value="1"/>
</dbReference>
<evidence type="ECO:0000256" key="6">
    <source>
        <dbReference type="SAM" id="MobiDB-lite"/>
    </source>
</evidence>
<keyword evidence="2 5" id="KW-0689">Ribosomal protein</keyword>
<evidence type="ECO:0000256" key="5">
    <source>
        <dbReference type="HAMAP-Rule" id="MF_01326"/>
    </source>
</evidence>
<protein>
    <recommendedName>
        <fullName evidence="4 5">Large ribosomal subunit protein uL24</fullName>
    </recommendedName>
</protein>
<sequence>MELRTGDRVKVVSGKDRGKESRVAHVYPGKNKVIVEGVATAKRHTKPRGQTMQGGIVDKDMPIDASNVMIVCPSCGPTRIGHQFDMDGRKRRVCVRCGGDL</sequence>
<dbReference type="Pfam" id="PF00467">
    <property type="entry name" value="KOW"/>
    <property type="match status" value="1"/>
</dbReference>
<comment type="similarity">
    <text evidence="1 5">Belongs to the universal ribosomal protein uL24 family.</text>
</comment>
<dbReference type="GO" id="GO:0006412">
    <property type="term" value="P:translation"/>
    <property type="evidence" value="ECO:0007669"/>
    <property type="project" value="UniProtKB-UniRule"/>
</dbReference>
<dbReference type="InterPro" id="IPR014722">
    <property type="entry name" value="Rib_uL2_dom2"/>
</dbReference>
<feature type="domain" description="Large ribosomal subunit protein uL24 C-terminal" evidence="8">
    <location>
        <begin position="38"/>
        <end position="99"/>
    </location>
</feature>
<reference evidence="9" key="1">
    <citation type="journal article" date="2015" name="ISME J.">
        <title>Aquifer environment selects for microbial species cohorts in sediment and groundwater.</title>
        <authorList>
            <person name="Hug L.A."/>
            <person name="Thomas B.C."/>
            <person name="Brown C.T."/>
            <person name="Frischkorn K.R."/>
            <person name="Williams K.H."/>
            <person name="Tringe S.G."/>
            <person name="Banfield J.F."/>
        </authorList>
    </citation>
    <scope>NUCLEOTIDE SEQUENCE</scope>
</reference>
<dbReference type="Pfam" id="PF17136">
    <property type="entry name" value="ribosomal_L24"/>
    <property type="match status" value="1"/>
</dbReference>
<keyword evidence="3 5" id="KW-0687">Ribonucleoprotein</keyword>
<accession>A0A0H4TEI3</accession>
<dbReference type="EMBL" id="KT007057">
    <property type="protein sequence ID" value="AKQ05032.1"/>
    <property type="molecule type" value="Genomic_DNA"/>
</dbReference>
<comment type="function">
    <text evidence="5">One of the proteins that surrounds the polypeptide exit tunnel on the outside of the subunit.</text>
</comment>
<proteinExistence type="inferred from homology"/>
<dbReference type="GO" id="GO:0005840">
    <property type="term" value="C:ribosome"/>
    <property type="evidence" value="ECO:0007669"/>
    <property type="project" value="UniProtKB-KW"/>
</dbReference>
<feature type="region of interest" description="Disordered" evidence="6">
    <location>
        <begin position="1"/>
        <end position="20"/>
    </location>
</feature>
<dbReference type="HAMAP" id="MF_01326_B">
    <property type="entry name" value="Ribosomal_uL24_B"/>
    <property type="match status" value="1"/>
</dbReference>
<evidence type="ECO:0000256" key="2">
    <source>
        <dbReference type="ARBA" id="ARBA00022980"/>
    </source>
</evidence>
<dbReference type="InterPro" id="IPR003256">
    <property type="entry name" value="Ribosomal_uL24"/>
</dbReference>
<comment type="function">
    <text evidence="5">One of two assembly initiator proteins, it binds directly to the 5'-end of the 23S rRNA, where it nucleates assembly of the 50S subunit.</text>
</comment>
<evidence type="ECO:0000256" key="1">
    <source>
        <dbReference type="ARBA" id="ARBA00010618"/>
    </source>
</evidence>
<dbReference type="GO" id="GO:0019843">
    <property type="term" value="F:rRNA binding"/>
    <property type="evidence" value="ECO:0007669"/>
    <property type="project" value="UniProtKB-UniRule"/>
</dbReference>
<dbReference type="InterPro" id="IPR041988">
    <property type="entry name" value="Ribosomal_uL24_KOW"/>
</dbReference>
<dbReference type="InterPro" id="IPR057264">
    <property type="entry name" value="Ribosomal_uL24_C"/>
</dbReference>
<dbReference type="InterPro" id="IPR008991">
    <property type="entry name" value="Translation_prot_SH3-like_sf"/>
</dbReference>
<dbReference type="InterPro" id="IPR005824">
    <property type="entry name" value="KOW"/>
</dbReference>
<dbReference type="GO" id="GO:0003735">
    <property type="term" value="F:structural constituent of ribosome"/>
    <property type="evidence" value="ECO:0007669"/>
    <property type="project" value="InterPro"/>
</dbReference>
<evidence type="ECO:0000259" key="8">
    <source>
        <dbReference type="Pfam" id="PF17136"/>
    </source>
</evidence>
<dbReference type="Gene3D" id="2.30.30.30">
    <property type="match status" value="1"/>
</dbReference>
<keyword evidence="5" id="KW-0699">rRNA-binding</keyword>
<dbReference type="GO" id="GO:1990904">
    <property type="term" value="C:ribonucleoprotein complex"/>
    <property type="evidence" value="ECO:0007669"/>
    <property type="project" value="UniProtKB-KW"/>
</dbReference>
<evidence type="ECO:0000256" key="4">
    <source>
        <dbReference type="ARBA" id="ARBA00035206"/>
    </source>
</evidence>
<keyword evidence="5" id="KW-0694">RNA-binding</keyword>
<comment type="subunit">
    <text evidence="5">Part of the 50S ribosomal subunit.</text>
</comment>
<evidence type="ECO:0000256" key="3">
    <source>
        <dbReference type="ARBA" id="ARBA00023274"/>
    </source>
</evidence>
<dbReference type="CDD" id="cd06089">
    <property type="entry name" value="KOW_RPL26"/>
    <property type="match status" value="1"/>
</dbReference>
<dbReference type="SUPFAM" id="SSF50104">
    <property type="entry name" value="Translation proteins SH3-like domain"/>
    <property type="match status" value="1"/>
</dbReference>